<organism evidence="2 3">
    <name type="scientific">Prorocentrum cordatum</name>
    <dbReference type="NCBI Taxonomy" id="2364126"/>
    <lineage>
        <taxon>Eukaryota</taxon>
        <taxon>Sar</taxon>
        <taxon>Alveolata</taxon>
        <taxon>Dinophyceae</taxon>
        <taxon>Prorocentrales</taxon>
        <taxon>Prorocentraceae</taxon>
        <taxon>Prorocentrum</taxon>
    </lineage>
</organism>
<accession>A0ABN9T2E6</accession>
<proteinExistence type="predicted"/>
<evidence type="ECO:0000313" key="3">
    <source>
        <dbReference type="Proteomes" id="UP001189429"/>
    </source>
</evidence>
<feature type="region of interest" description="Disordered" evidence="1">
    <location>
        <begin position="77"/>
        <end position="103"/>
    </location>
</feature>
<keyword evidence="3" id="KW-1185">Reference proteome</keyword>
<dbReference type="EMBL" id="CAUYUJ010014271">
    <property type="protein sequence ID" value="CAK0839105.1"/>
    <property type="molecule type" value="Genomic_DNA"/>
</dbReference>
<sequence>MAVLFSLLRATRGRACFSLKAAGRQHRSFSPQLPELYVTLPRRRFRRRSRELLAPEAEGDAPSALLVPVRLLPSSQARACPQGPCLRRGPPSPPGGQKRRWRQNIGVNRQETMMRYSSCSTVRGPVSPPHPMPHPMRPLYSSAGGSHTLAKHLLAACRTLAKDVLCVSP</sequence>
<evidence type="ECO:0000313" key="2">
    <source>
        <dbReference type="EMBL" id="CAK0839105.1"/>
    </source>
</evidence>
<gene>
    <name evidence="2" type="ORF">PCOR1329_LOCUS34876</name>
</gene>
<evidence type="ECO:0000256" key="1">
    <source>
        <dbReference type="SAM" id="MobiDB-lite"/>
    </source>
</evidence>
<comment type="caution">
    <text evidence="2">The sequence shown here is derived from an EMBL/GenBank/DDBJ whole genome shotgun (WGS) entry which is preliminary data.</text>
</comment>
<dbReference type="Proteomes" id="UP001189429">
    <property type="component" value="Unassembled WGS sequence"/>
</dbReference>
<protein>
    <submittedName>
        <fullName evidence="2">Uncharacterized protein</fullName>
    </submittedName>
</protein>
<name>A0ABN9T2E6_9DINO</name>
<reference evidence="2" key="1">
    <citation type="submission" date="2023-10" db="EMBL/GenBank/DDBJ databases">
        <authorList>
            <person name="Chen Y."/>
            <person name="Shah S."/>
            <person name="Dougan E. K."/>
            <person name="Thang M."/>
            <person name="Chan C."/>
        </authorList>
    </citation>
    <scope>NUCLEOTIDE SEQUENCE [LARGE SCALE GENOMIC DNA]</scope>
</reference>